<evidence type="ECO:0000313" key="1">
    <source>
        <dbReference type="EMBL" id="KKL11627.1"/>
    </source>
</evidence>
<proteinExistence type="predicted"/>
<name>A0A0F9BCP6_9ZZZZ</name>
<accession>A0A0F9BCP6</accession>
<dbReference type="AlphaFoldDB" id="A0A0F9BCP6"/>
<reference evidence="1" key="1">
    <citation type="journal article" date="2015" name="Nature">
        <title>Complex archaea that bridge the gap between prokaryotes and eukaryotes.</title>
        <authorList>
            <person name="Spang A."/>
            <person name="Saw J.H."/>
            <person name="Jorgensen S.L."/>
            <person name="Zaremba-Niedzwiedzka K."/>
            <person name="Martijn J."/>
            <person name="Lind A.E."/>
            <person name="van Eijk R."/>
            <person name="Schleper C."/>
            <person name="Guy L."/>
            <person name="Ettema T.J."/>
        </authorList>
    </citation>
    <scope>NUCLEOTIDE SEQUENCE</scope>
</reference>
<organism evidence="1">
    <name type="scientific">marine sediment metagenome</name>
    <dbReference type="NCBI Taxonomy" id="412755"/>
    <lineage>
        <taxon>unclassified sequences</taxon>
        <taxon>metagenomes</taxon>
        <taxon>ecological metagenomes</taxon>
    </lineage>
</organism>
<sequence>EKERRVIEGNPQEDTLTTMLDKVVVGLREEQSKMIERGRVK</sequence>
<dbReference type="EMBL" id="LAZR01041574">
    <property type="protein sequence ID" value="KKL11627.1"/>
    <property type="molecule type" value="Genomic_DNA"/>
</dbReference>
<feature type="non-terminal residue" evidence="1">
    <location>
        <position position="1"/>
    </location>
</feature>
<protein>
    <submittedName>
        <fullName evidence="1">Uncharacterized protein</fullName>
    </submittedName>
</protein>
<comment type="caution">
    <text evidence="1">The sequence shown here is derived from an EMBL/GenBank/DDBJ whole genome shotgun (WGS) entry which is preliminary data.</text>
</comment>
<gene>
    <name evidence="1" type="ORF">LCGC14_2543940</name>
</gene>